<dbReference type="AlphaFoldDB" id="A0A3G2SA04"/>
<evidence type="ECO:0000256" key="10">
    <source>
        <dbReference type="ARBA" id="ARBA00023128"/>
    </source>
</evidence>
<sequence>MAGGHHRSVKIDPAIERWQQMHNTMYQRFRWTPKNAPVIAFWGLAVPFAAFFAFSKTNTAWDFSGKGFDEKLLRVSPAAQEESE</sequence>
<evidence type="ECO:0000256" key="1">
    <source>
        <dbReference type="ARBA" id="ARBA00004434"/>
    </source>
</evidence>
<dbReference type="OrthoDB" id="15108at2759"/>
<keyword evidence="10" id="KW-0496">Mitochondrion</keyword>
<dbReference type="Proteomes" id="UP000269793">
    <property type="component" value="Chromosome VIII"/>
</dbReference>
<keyword evidence="8" id="KW-0249">Electron transport</keyword>
<evidence type="ECO:0000256" key="6">
    <source>
        <dbReference type="ARBA" id="ARBA00022692"/>
    </source>
</evidence>
<evidence type="ECO:0000256" key="13">
    <source>
        <dbReference type="ARBA" id="ARBA00030987"/>
    </source>
</evidence>
<gene>
    <name evidence="15" type="ORF">DNF11_3913</name>
</gene>
<keyword evidence="11 14" id="KW-0472">Membrane</keyword>
<comment type="subcellular location">
    <subcellularLocation>
        <location evidence="1">Mitochondrion inner membrane</location>
        <topology evidence="1">Single-pass membrane protein</topology>
    </subcellularLocation>
</comment>
<evidence type="ECO:0000256" key="3">
    <source>
        <dbReference type="ARBA" id="ARBA00018681"/>
    </source>
</evidence>
<protein>
    <recommendedName>
        <fullName evidence="3">NADH dehydrogenase [ubiquinone] 1 beta subcomplex subunit 4</fullName>
    </recommendedName>
    <alternativeName>
        <fullName evidence="12">Complex I-B15</fullName>
    </alternativeName>
    <alternativeName>
        <fullName evidence="13">NADH-ubiquinone oxidoreductase B15 subunit</fullName>
    </alternativeName>
</protein>
<dbReference type="PANTHER" id="PTHR39476:SF1">
    <property type="entry name" value="NADH DEHYDROGENASE [UBIQUINONE] 1 BETA SUBCOMPLEX SUBUNIT 4"/>
    <property type="match status" value="1"/>
</dbReference>
<keyword evidence="9 14" id="KW-1133">Transmembrane helix</keyword>
<dbReference type="PANTHER" id="PTHR39476">
    <property type="entry name" value="NADH:UBIQUINONE OXIDOREDUCTASE 6.6KD SUBUNIT"/>
    <property type="match status" value="1"/>
</dbReference>
<dbReference type="InterPro" id="IPR009866">
    <property type="entry name" value="NADH_UbQ_OxRdtase_NDUFB4_su"/>
</dbReference>
<dbReference type="VEuPathDB" id="FungiDB:DNF11_3913"/>
<evidence type="ECO:0000256" key="14">
    <source>
        <dbReference type="SAM" id="Phobius"/>
    </source>
</evidence>
<accession>A0A3G2SA04</accession>
<keyword evidence="16" id="KW-1185">Reference proteome</keyword>
<reference evidence="15 16" key="1">
    <citation type="submission" date="2018-10" db="EMBL/GenBank/DDBJ databases">
        <title>Complete genome sequence of Malassezia restricta CBS 7877.</title>
        <authorList>
            <person name="Morand S.C."/>
            <person name="Bertignac M."/>
            <person name="Iltis A."/>
            <person name="Kolder I."/>
            <person name="Pirovano W."/>
            <person name="Jourdain R."/>
            <person name="Clavaud C."/>
        </authorList>
    </citation>
    <scope>NUCLEOTIDE SEQUENCE [LARGE SCALE GENOMIC DNA]</scope>
    <source>
        <strain evidence="15 16">CBS 7877</strain>
    </source>
</reference>
<evidence type="ECO:0000256" key="11">
    <source>
        <dbReference type="ARBA" id="ARBA00023136"/>
    </source>
</evidence>
<evidence type="ECO:0000256" key="2">
    <source>
        <dbReference type="ARBA" id="ARBA00007260"/>
    </source>
</evidence>
<evidence type="ECO:0000313" key="15">
    <source>
        <dbReference type="EMBL" id="AYO44863.1"/>
    </source>
</evidence>
<evidence type="ECO:0000256" key="5">
    <source>
        <dbReference type="ARBA" id="ARBA00022660"/>
    </source>
</evidence>
<name>A0A3G2SA04_MALR7</name>
<keyword evidence="5" id="KW-0679">Respiratory chain</keyword>
<evidence type="ECO:0000256" key="12">
    <source>
        <dbReference type="ARBA" id="ARBA00030212"/>
    </source>
</evidence>
<proteinExistence type="inferred from homology"/>
<dbReference type="GO" id="GO:0005743">
    <property type="term" value="C:mitochondrial inner membrane"/>
    <property type="evidence" value="ECO:0007669"/>
    <property type="project" value="UniProtKB-SubCell"/>
</dbReference>
<comment type="similarity">
    <text evidence="2">Belongs to the complex I NDUFB4 subunit family.</text>
</comment>
<keyword evidence="7" id="KW-0999">Mitochondrion inner membrane</keyword>
<evidence type="ECO:0000256" key="7">
    <source>
        <dbReference type="ARBA" id="ARBA00022792"/>
    </source>
</evidence>
<evidence type="ECO:0000256" key="9">
    <source>
        <dbReference type="ARBA" id="ARBA00022989"/>
    </source>
</evidence>
<evidence type="ECO:0000256" key="4">
    <source>
        <dbReference type="ARBA" id="ARBA00022448"/>
    </source>
</evidence>
<keyword evidence="4" id="KW-0813">Transport</keyword>
<evidence type="ECO:0000313" key="16">
    <source>
        <dbReference type="Proteomes" id="UP000269793"/>
    </source>
</evidence>
<feature type="transmembrane region" description="Helical" evidence="14">
    <location>
        <begin position="35"/>
        <end position="54"/>
    </location>
</feature>
<dbReference type="Pfam" id="PF07225">
    <property type="entry name" value="NDUF_B4"/>
    <property type="match status" value="1"/>
</dbReference>
<evidence type="ECO:0000256" key="8">
    <source>
        <dbReference type="ARBA" id="ARBA00022982"/>
    </source>
</evidence>
<dbReference type="EMBL" id="CP033155">
    <property type="protein sequence ID" value="AYO44863.1"/>
    <property type="molecule type" value="Genomic_DNA"/>
</dbReference>
<keyword evidence="6 14" id="KW-0812">Transmembrane</keyword>
<organism evidence="15 16">
    <name type="scientific">Malassezia restricta (strain ATCC 96810 / NBRC 103918 / CBS 7877)</name>
    <name type="common">Seborrheic dermatitis infection agent</name>
    <dbReference type="NCBI Taxonomy" id="425264"/>
    <lineage>
        <taxon>Eukaryota</taxon>
        <taxon>Fungi</taxon>
        <taxon>Dikarya</taxon>
        <taxon>Basidiomycota</taxon>
        <taxon>Ustilaginomycotina</taxon>
        <taxon>Malasseziomycetes</taxon>
        <taxon>Malasseziales</taxon>
        <taxon>Malasseziaceae</taxon>
        <taxon>Malassezia</taxon>
    </lineage>
</organism>